<keyword evidence="5" id="KW-0067">ATP-binding</keyword>
<evidence type="ECO:0000313" key="8">
    <source>
        <dbReference type="EMBL" id="KAF3498650.1"/>
    </source>
</evidence>
<dbReference type="Pfam" id="PF00069">
    <property type="entry name" value="Pkinase"/>
    <property type="match status" value="1"/>
</dbReference>
<dbReference type="PANTHER" id="PTHR43895:SF160">
    <property type="entry name" value="CBL-INTERACTING SERINE_THREONINE-PROTEIN KINASE 14"/>
    <property type="match status" value="1"/>
</dbReference>
<comment type="caution">
    <text evidence="8">The sequence shown here is derived from an EMBL/GenBank/DDBJ whole genome shotgun (WGS) entry which is preliminary data.</text>
</comment>
<feature type="region of interest" description="Disordered" evidence="6">
    <location>
        <begin position="349"/>
        <end position="368"/>
    </location>
</feature>
<keyword evidence="9" id="KW-1185">Reference proteome</keyword>
<dbReference type="SUPFAM" id="SSF56112">
    <property type="entry name" value="Protein kinase-like (PK-like)"/>
    <property type="match status" value="1"/>
</dbReference>
<reference evidence="8 9" key="1">
    <citation type="journal article" date="2020" name="BMC Genomics">
        <title>Intraspecific diversification of the crop wild relative Brassica cretica Lam. using demographic model selection.</title>
        <authorList>
            <person name="Kioukis A."/>
            <person name="Michalopoulou V.A."/>
            <person name="Briers L."/>
            <person name="Pirintsos S."/>
            <person name="Studholme D.J."/>
            <person name="Pavlidis P."/>
            <person name="Sarris P.F."/>
        </authorList>
    </citation>
    <scope>NUCLEOTIDE SEQUENCE [LARGE SCALE GENOMIC DNA]</scope>
    <source>
        <strain evidence="9">cv. PFS-1207/04</strain>
    </source>
</reference>
<organism evidence="8 9">
    <name type="scientific">Brassica cretica</name>
    <name type="common">Mustard</name>
    <dbReference type="NCBI Taxonomy" id="69181"/>
    <lineage>
        <taxon>Eukaryota</taxon>
        <taxon>Viridiplantae</taxon>
        <taxon>Streptophyta</taxon>
        <taxon>Embryophyta</taxon>
        <taxon>Tracheophyta</taxon>
        <taxon>Spermatophyta</taxon>
        <taxon>Magnoliopsida</taxon>
        <taxon>eudicotyledons</taxon>
        <taxon>Gunneridae</taxon>
        <taxon>Pentapetalae</taxon>
        <taxon>rosids</taxon>
        <taxon>malvids</taxon>
        <taxon>Brassicales</taxon>
        <taxon>Brassicaceae</taxon>
        <taxon>Brassiceae</taxon>
        <taxon>Brassica</taxon>
    </lineage>
</organism>
<sequence length="2338" mass="267546">MAIDRVNIGERRLVASENLRKGEKLLFVPPSLGISADSMKPNGKSPITSEDLSRCYFHQLISAVGYCHSRGVFHRDLKPENLLLGEKLDLKISNFGLCGMHAYVAPEVLAKKGYDGAKIDVWSCGVILFVLNAGPRSTDQYMEPNQPGDQNVLNISTEVHVFHRTGQTDRAVYWTVPHTSGKELWLEPWPDDRSDHTGACLSRPTSHLKTYGRARIHFGGAGRGDTYLGELDELIPEVSFAFSDHIQHPAKVILPILGFFSWNKMFGLHRRNTKEKSPRPSASQSSFKSSLNYFDECASVQEKPNRWSKEHVNTSKGESDPRRRLLQFDVQQLCDYFVKGVDKALKDVSKSQKKGTSTRAPVAEPSFSISNKNQGEFENCFEEFKDFSDSSPIFDETDEEPIESLMSCEESCDLPYLESEFINDNEQANVELTVLQPEHPSSLVLSQQVFEEEPLDIPHQCPCLDTWISLDEVPEPIFDVEDEPDPVFDEEATSIMSTFMESHLWFDSGTTTAPSSPAPLFPDLQEHCKKSELVISPPDMFDKISSLDPDLLSFENDKTWNFLRSSCENFVDLSVDDILVYNTFFEKCLESLIVVSQSELKLVCSEVDNDMHVLEMINVVTYLDKILVCNVYFDLHLDRLKSVLLVLGNDILILDLNNYLFCTFDPGLLVFVLSIQERQVQPLNASIGCAQQPQIWRSFVVQTGYLDARDRGSVQEGYLNSPKVFCLESNFTRNPTHQGFTEAWSRMKSFTDEEVMNFPNQRFFSPPIREYQISKGYSCPIKKRPEPKPIIGFQVDLPASQKDQNQEKWPWNYEVMIHPPKPGRPKTAQPFSFSQEPEGTSKTSTFICADESVLKLDIFSREFRPPEKLEKVNLLSDEPTTNSIIPKVIIHVPNVQESIGLDGFQKDSKTSMFGPNGETDKILAKEKDGFRPGLKGTCLGPYQEYILHLSKSWSWLYQENIHTSLGEVISKRTTSLCWTVLNLLGSQPYRKSDPYFGSISWYQSHFGWKNQTGGAKSMSIHPKGVDKALKDVSKSQKKSTSTRAPVAEPSFSISKKTQGESENCFEELKDFSDSSPIFDETDEEPIESLMSCEEICDLPYLESEFINDNEQAKVELTVLQPEHPSSLVLSQQVFEEEPLDIPHQCPCLETWISLDEVPEPIFDVEDEPDPVFDEEATSIISTFMESHLCFDSGTTTAPSSPAPLLPDLQEHCEKSELVISLPDMFDKISSVDVIRFGLDKIKENCFSKSVFGNRINSFKIFEPDKFLDQQRFQTDLGISSEIILSFDQSLEQSKVFDHFEKYLELDFKQTDFCATKSFDSFVFKENSFDLNSSRHRLITDDLFASSLDLDDFLIKKMLEQNSLETETGFCELDFCDSVLQPDLLSFENDKTWNFLRLSCENFVDLSVDDILVNNTFFEKCLESLIVLSQSELKFVCSDVDNDMHVLEMINVVAYLDKIFVCNVYFDLHLDRLKNELLVLRNDILIFYLNKYLSCTFDPGILVFVLSIQERHVQPLNESIGRAQQPQIWRSFVVQTGYLGASDRGSVQEGYLNITKIFCLESSFTRKPTHQGFTEAWNRMKIFTGEEVMNFPNQRFFSASIREYQISKGYSCPIKKQPEPKPIIGFQMDLPASQKDRNQKECPWNLEVMIHPPKPARPKTTLPSSFSQQTRGISKTSKFICADESVKFHDRKNVTIDVSMELECFLPSFHFYDLKENPTKEAAKCSPHEKQLELMILQDPNVFPQSTSCPKQKHCKDHELIASTLHENVWKPRISKRKHILTWWKNVLLKPFHELISLSCALKEIWCKKEHELKLLRPKNSFDFVHDDNFSNLALSLSFHNSFSPWPDFEIDKSIFGNQLTCLMLVHVLDDYPKCLDPVFGVLRIEKPFDYSFTRFDVTDRAVYWTVPHTSGKELWLEPWPDDRSDHTGACLSRPISHLKTYGRARIHFGRAGRDVDNDMHVLEMINVFAYLDKILVCNVYFDLHLDRLKSVLLVLGNDILIFYLNKYLSCTFDPGLLVYVLSIQERQVQPLNESIGRAQQPQIWRRFVVQTGYLDARDRGSVQEGYLNNPNVTDEEVMNLPNRRFFSPSIREYQISKGDSCPRKNRPEPKSILHEPKLTCLMLPHVLDDYPKCLDPVFGVLRIEKPFDYSFIRFDVVSLVALNKQDKQDQFLRRASTNGRQSPVQTTTQDNKTVKDFGNFIYFIAGEMTLLMRKVFDDGADEHTGNHEDENLFRTDIYGVIRTLDRTKASVNPPEIIGPEVAHNSEPPSKNAITRLHRARRVQIRAFQRTGIFTTRNTQPLDLVTCPKCGGCYGKGNDQLRIFKELQIEGSALSKESQ</sequence>
<evidence type="ECO:0000256" key="4">
    <source>
        <dbReference type="ARBA" id="ARBA00022777"/>
    </source>
</evidence>
<dbReference type="PANTHER" id="PTHR43895">
    <property type="entry name" value="CALCIUM/CALMODULIN-DEPENDENT PROTEIN KINASE KINASE-RELATED"/>
    <property type="match status" value="1"/>
</dbReference>
<dbReference type="EMBL" id="QGKV02002055">
    <property type="protein sequence ID" value="KAF3498650.1"/>
    <property type="molecule type" value="Genomic_DNA"/>
</dbReference>
<evidence type="ECO:0000259" key="7">
    <source>
        <dbReference type="PROSITE" id="PS50011"/>
    </source>
</evidence>
<dbReference type="InterPro" id="IPR000719">
    <property type="entry name" value="Prot_kinase_dom"/>
</dbReference>
<name>A0ABQ7AM20_BRACR</name>
<evidence type="ECO:0000256" key="2">
    <source>
        <dbReference type="ARBA" id="ARBA00022679"/>
    </source>
</evidence>
<feature type="region of interest" description="Disordered" evidence="6">
    <location>
        <begin position="1031"/>
        <end position="1059"/>
    </location>
</feature>
<dbReference type="PROSITE" id="PS50011">
    <property type="entry name" value="PROTEIN_KINASE_DOM"/>
    <property type="match status" value="1"/>
</dbReference>
<accession>A0ABQ7AM20</accession>
<gene>
    <name evidence="8" type="ORF">DY000_02055267</name>
</gene>
<keyword evidence="1" id="KW-0723">Serine/threonine-protein kinase</keyword>
<keyword evidence="3" id="KW-0547">Nucleotide-binding</keyword>
<dbReference type="PROSITE" id="PS00108">
    <property type="entry name" value="PROTEIN_KINASE_ST"/>
    <property type="match status" value="1"/>
</dbReference>
<evidence type="ECO:0000313" key="9">
    <source>
        <dbReference type="Proteomes" id="UP000266723"/>
    </source>
</evidence>
<dbReference type="Gene3D" id="1.10.510.10">
    <property type="entry name" value="Transferase(Phosphotransferase) domain 1"/>
    <property type="match status" value="1"/>
</dbReference>
<proteinExistence type="predicted"/>
<feature type="domain" description="Protein kinase" evidence="7">
    <location>
        <begin position="1"/>
        <end position="251"/>
    </location>
</feature>
<dbReference type="Proteomes" id="UP000266723">
    <property type="component" value="Unassembled WGS sequence"/>
</dbReference>
<protein>
    <recommendedName>
        <fullName evidence="7">Protein kinase domain-containing protein</fullName>
    </recommendedName>
</protein>
<keyword evidence="2" id="KW-0808">Transferase</keyword>
<keyword evidence="4" id="KW-0418">Kinase</keyword>
<evidence type="ECO:0000256" key="6">
    <source>
        <dbReference type="SAM" id="MobiDB-lite"/>
    </source>
</evidence>
<dbReference type="SMART" id="SM00220">
    <property type="entry name" value="S_TKc"/>
    <property type="match status" value="1"/>
</dbReference>
<dbReference type="InterPro" id="IPR011009">
    <property type="entry name" value="Kinase-like_dom_sf"/>
</dbReference>
<evidence type="ECO:0000256" key="5">
    <source>
        <dbReference type="ARBA" id="ARBA00022840"/>
    </source>
</evidence>
<evidence type="ECO:0000256" key="3">
    <source>
        <dbReference type="ARBA" id="ARBA00022741"/>
    </source>
</evidence>
<evidence type="ECO:0000256" key="1">
    <source>
        <dbReference type="ARBA" id="ARBA00022527"/>
    </source>
</evidence>
<dbReference type="InterPro" id="IPR008271">
    <property type="entry name" value="Ser/Thr_kinase_AS"/>
</dbReference>